<dbReference type="Gene3D" id="2.20.25.20">
    <property type="match status" value="1"/>
</dbReference>
<organism evidence="3">
    <name type="scientific">Caligus clemensi</name>
    <name type="common">Sea louse</name>
    <dbReference type="NCBI Taxonomy" id="344056"/>
    <lineage>
        <taxon>Eukaryota</taxon>
        <taxon>Metazoa</taxon>
        <taxon>Ecdysozoa</taxon>
        <taxon>Arthropoda</taxon>
        <taxon>Crustacea</taxon>
        <taxon>Multicrustacea</taxon>
        <taxon>Hexanauplia</taxon>
        <taxon>Copepoda</taxon>
        <taxon>Siphonostomatoida</taxon>
        <taxon>Caligidae</taxon>
        <taxon>Caligus</taxon>
    </lineage>
</organism>
<comment type="similarity">
    <text evidence="1 2">Belongs to the casein kinase 2 subunit beta family.</text>
</comment>
<dbReference type="GO" id="GO:0005956">
    <property type="term" value="C:protein kinase CK2 complex"/>
    <property type="evidence" value="ECO:0007669"/>
    <property type="project" value="UniProtKB-UniRule"/>
</dbReference>
<dbReference type="AlphaFoldDB" id="C1C219"/>
<dbReference type="InterPro" id="IPR016149">
    <property type="entry name" value="Casein_kin_II_reg-sub_N"/>
</dbReference>
<dbReference type="SMART" id="SM01085">
    <property type="entry name" value="CK_II_beta"/>
    <property type="match status" value="1"/>
</dbReference>
<dbReference type="GO" id="GO:0016301">
    <property type="term" value="F:kinase activity"/>
    <property type="evidence" value="ECO:0007669"/>
    <property type="project" value="UniProtKB-KW"/>
</dbReference>
<gene>
    <name evidence="3" type="primary">CSK2B</name>
</gene>
<dbReference type="PANTHER" id="PTHR11740">
    <property type="entry name" value="CASEIN KINASE II SUBUNIT BETA"/>
    <property type="match status" value="1"/>
</dbReference>
<comment type="subunit">
    <text evidence="2">Tetramer of two alpha and two beta subunits.</text>
</comment>
<dbReference type="PRINTS" id="PR00472">
    <property type="entry name" value="CASNKINASEII"/>
</dbReference>
<accession>C1C219</accession>
<dbReference type="SUPFAM" id="SSF57798">
    <property type="entry name" value="Casein kinase II beta subunit"/>
    <property type="match status" value="1"/>
</dbReference>
<dbReference type="GO" id="GO:0019887">
    <property type="term" value="F:protein kinase regulator activity"/>
    <property type="evidence" value="ECO:0007669"/>
    <property type="project" value="InterPro"/>
</dbReference>
<dbReference type="EMBL" id="BT080898">
    <property type="protein sequence ID" value="ACO15322.1"/>
    <property type="molecule type" value="mRNA"/>
</dbReference>
<dbReference type="InterPro" id="IPR035991">
    <property type="entry name" value="Casein_kinase_II_beta-like"/>
</dbReference>
<name>C1C219_CALCM</name>
<protein>
    <recommendedName>
        <fullName evidence="2">Casein kinase II subunit beta</fullName>
        <shortName evidence="2">CK II beta</shortName>
    </recommendedName>
</protein>
<keyword evidence="3" id="KW-0808">Transferase</keyword>
<dbReference type="PANTHER" id="PTHR11740:SF0">
    <property type="entry name" value="CASEIN KINASE II SUBUNIT BETA"/>
    <property type="match status" value="1"/>
</dbReference>
<dbReference type="GO" id="GO:0005737">
    <property type="term" value="C:cytoplasm"/>
    <property type="evidence" value="ECO:0007669"/>
    <property type="project" value="TreeGrafter"/>
</dbReference>
<sequence>MELARPMLGDSSDRSLFNERRCSVSSQSPRRILKGKEIPWIDIFVQARGNEFYVRVPDSFMMEGFNLLGLENLLPTQEYFNETVEYIMSTHTDSDEDSEPFYLNDMDNDIKTASEVIFEHIHARFLLTHHGMELVKEKFLKVVYGRCPRVCCQGTPVLPVGLSDCWRDYLGVKLYCPSCDDIFHPKKYRFREVNGAGFGRSFPHNFLMHYPRPIMFKDLKIEPRIHGFKIHPVGYSLQHVISKRWEDIYVPTSKTKRLKVTTDGSLCYSTNRNEADDETDWMDHLKTKKKKYSKKKHMRIED</sequence>
<keyword evidence="3" id="KW-0418">Kinase</keyword>
<evidence type="ECO:0000256" key="2">
    <source>
        <dbReference type="RuleBase" id="RU361268"/>
    </source>
</evidence>
<evidence type="ECO:0000256" key="1">
    <source>
        <dbReference type="ARBA" id="ARBA00006941"/>
    </source>
</evidence>
<dbReference type="Gene3D" id="1.10.1820.10">
    <property type="entry name" value="protein kinase ck2 holoenzyme, chain C, domain 1"/>
    <property type="match status" value="1"/>
</dbReference>
<evidence type="ECO:0000313" key="3">
    <source>
        <dbReference type="EMBL" id="ACO15322.1"/>
    </source>
</evidence>
<dbReference type="Pfam" id="PF01214">
    <property type="entry name" value="CK_II_beta"/>
    <property type="match status" value="1"/>
</dbReference>
<proteinExistence type="evidence at transcript level"/>
<dbReference type="InterPro" id="IPR000704">
    <property type="entry name" value="Casein_kinase_II_reg-sub"/>
</dbReference>
<reference evidence="3" key="1">
    <citation type="submission" date="2009-03" db="EMBL/GenBank/DDBJ databases">
        <title>Caligus clemensi ESTs and full-length cDNAs.</title>
        <authorList>
            <person name="Yasuike M."/>
            <person name="von Schalburg K."/>
            <person name="Cooper G."/>
            <person name="Leong J."/>
            <person name="Jones S.R.M."/>
            <person name="Koop B.F."/>
        </authorList>
    </citation>
    <scope>NUCLEOTIDE SEQUENCE</scope>
    <source>
        <tissue evidence="3">Whole</tissue>
    </source>
</reference>
<dbReference type="FunFam" id="2.20.25.20:FF:000001">
    <property type="entry name" value="Casein kinase II subunit beta"/>
    <property type="match status" value="1"/>
</dbReference>